<gene>
    <name evidence="2" type="ORF">XENOCAPTIV_004342</name>
</gene>
<protein>
    <submittedName>
        <fullName evidence="2">Uncharacterized protein</fullName>
    </submittedName>
</protein>
<keyword evidence="1" id="KW-1133">Transmembrane helix</keyword>
<dbReference type="Proteomes" id="UP001434883">
    <property type="component" value="Unassembled WGS sequence"/>
</dbReference>
<evidence type="ECO:0000313" key="3">
    <source>
        <dbReference type="Proteomes" id="UP001434883"/>
    </source>
</evidence>
<organism evidence="2 3">
    <name type="scientific">Xenoophorus captivus</name>
    <dbReference type="NCBI Taxonomy" id="1517983"/>
    <lineage>
        <taxon>Eukaryota</taxon>
        <taxon>Metazoa</taxon>
        <taxon>Chordata</taxon>
        <taxon>Craniata</taxon>
        <taxon>Vertebrata</taxon>
        <taxon>Euteleostomi</taxon>
        <taxon>Actinopterygii</taxon>
        <taxon>Neopterygii</taxon>
        <taxon>Teleostei</taxon>
        <taxon>Neoteleostei</taxon>
        <taxon>Acanthomorphata</taxon>
        <taxon>Ovalentaria</taxon>
        <taxon>Atherinomorphae</taxon>
        <taxon>Cyprinodontiformes</taxon>
        <taxon>Goodeidae</taxon>
        <taxon>Xenoophorus</taxon>
    </lineage>
</organism>
<accession>A0ABV0SE08</accession>
<reference evidence="2 3" key="1">
    <citation type="submission" date="2021-06" db="EMBL/GenBank/DDBJ databases">
        <authorList>
            <person name="Palmer J.M."/>
        </authorList>
    </citation>
    <scope>NUCLEOTIDE SEQUENCE [LARGE SCALE GENOMIC DNA]</scope>
    <source>
        <strain evidence="2 3">XC_2019</strain>
        <tissue evidence="2">Muscle</tissue>
    </source>
</reference>
<evidence type="ECO:0000256" key="1">
    <source>
        <dbReference type="SAM" id="Phobius"/>
    </source>
</evidence>
<keyword evidence="1" id="KW-0812">Transmembrane</keyword>
<feature type="transmembrane region" description="Helical" evidence="1">
    <location>
        <begin position="90"/>
        <end position="113"/>
    </location>
</feature>
<keyword evidence="3" id="KW-1185">Reference proteome</keyword>
<keyword evidence="1" id="KW-0472">Membrane</keyword>
<name>A0ABV0SE08_9TELE</name>
<proteinExistence type="predicted"/>
<evidence type="ECO:0000313" key="2">
    <source>
        <dbReference type="EMBL" id="MEQ2218519.1"/>
    </source>
</evidence>
<comment type="caution">
    <text evidence="2">The sequence shown here is derived from an EMBL/GenBank/DDBJ whole genome shotgun (WGS) entry which is preliminary data.</text>
</comment>
<sequence>MLGRVKVFFWDGDGWLALGGDGHHLDLGSSCSDSGSLSGSRFCLGEGGQRALHGLGRRAGFISGWSGFDFGSVGFLPFVDFGVGFLEGLLLAGVWVSGMLLHLDAVGLLLTGLQFRGGLCFWRAGGGAFA</sequence>
<dbReference type="EMBL" id="JAHRIN010077076">
    <property type="protein sequence ID" value="MEQ2218519.1"/>
    <property type="molecule type" value="Genomic_DNA"/>
</dbReference>
<feature type="transmembrane region" description="Helical" evidence="1">
    <location>
        <begin position="59"/>
        <end position="78"/>
    </location>
</feature>